<feature type="region of interest" description="Disordered" evidence="1">
    <location>
        <begin position="179"/>
        <end position="198"/>
    </location>
</feature>
<sequence length="244" mass="26564">MLANAAGVESVSQLEALLNITIAGERFDDGYLKQYINSGRGWARGRAKHKLMRIGAYESGGTASGVLALIQAALQAKIIDGLRAGALLRGFDREDVLGALAKAWRVKKRAYPTTIKAWLEVWSMAEIQSQVVWNRRPEWHKALVIASLGPLHEVDAGASAEMGKLQAIVRTVLSDSGESHTVEAEPIEESSGVDDVGDRVPIRHKVGDMVMASAASLQTMTDDCELEYEEEGFRLYALRTMASP</sequence>
<evidence type="ECO:0000256" key="1">
    <source>
        <dbReference type="SAM" id="MobiDB-lite"/>
    </source>
</evidence>
<proteinExistence type="predicted"/>
<evidence type="ECO:0000313" key="3">
    <source>
        <dbReference type="Proteomes" id="UP000247772"/>
    </source>
</evidence>
<reference evidence="2 3" key="1">
    <citation type="submission" date="2018-06" db="EMBL/GenBank/DDBJ databases">
        <title>Genomic Encyclopedia of Type Strains, Phase IV (KMG-V): Genome sequencing to study the core and pangenomes of soil and plant-associated prokaryotes.</title>
        <authorList>
            <person name="Whitman W."/>
        </authorList>
    </citation>
    <scope>NUCLEOTIDE SEQUENCE [LARGE SCALE GENOMIC DNA]</scope>
    <source>
        <strain evidence="2 3">SRCL-318</strain>
    </source>
</reference>
<accession>A0A2V4TB93</accession>
<gene>
    <name evidence="2" type="ORF">C7410_109145</name>
</gene>
<dbReference type="Proteomes" id="UP000247772">
    <property type="component" value="Unassembled WGS sequence"/>
</dbReference>
<evidence type="ECO:0000313" key="2">
    <source>
        <dbReference type="EMBL" id="PYE22849.1"/>
    </source>
</evidence>
<dbReference type="OrthoDB" id="9999112at2"/>
<dbReference type="AlphaFoldDB" id="A0A2V4TB93"/>
<name>A0A2V4TB93_9BURK</name>
<organism evidence="2 3">
    <name type="scientific">Paraburkholderia silvatlantica</name>
    <dbReference type="NCBI Taxonomy" id="321895"/>
    <lineage>
        <taxon>Bacteria</taxon>
        <taxon>Pseudomonadati</taxon>
        <taxon>Pseudomonadota</taxon>
        <taxon>Betaproteobacteria</taxon>
        <taxon>Burkholderiales</taxon>
        <taxon>Burkholderiaceae</taxon>
        <taxon>Paraburkholderia</taxon>
    </lineage>
</organism>
<dbReference type="RefSeq" id="WP_146242695.1">
    <property type="nucleotide sequence ID" value="NZ_QJSQ01000009.1"/>
</dbReference>
<protein>
    <submittedName>
        <fullName evidence="2">Uncharacterized protein</fullName>
    </submittedName>
</protein>
<dbReference type="EMBL" id="QJSQ01000009">
    <property type="protein sequence ID" value="PYE22849.1"/>
    <property type="molecule type" value="Genomic_DNA"/>
</dbReference>
<comment type="caution">
    <text evidence="2">The sequence shown here is derived from an EMBL/GenBank/DDBJ whole genome shotgun (WGS) entry which is preliminary data.</text>
</comment>